<sequence>MIDASGTYATANPLGAGGLPARGEAAARAAGHVVPALPDVLGADRERFAGTRTLVVGMGHSAANTLLALVELARTEPGTEVWWAIRKNSPARLYGDADGLPARGRLGTALKAAVESGQIRLVRGFVTTALTPRPDGTVEVVGATPEGEQRLVVHTVVAATGFRSDLSITSEIRLGLDPALECPAALAELIDPNFHSCGTVRPHGERELAHPEPGFYVVGMKSYGRAPTFLLATGYEQARSVVAALAGDREAADRVELDLPETGVCSSTLADLEDAEIAGATAGGCCGRPAREPVSIGFATGHGGGWAAEVTGQAKGPEQAEPAGCCG</sequence>
<dbReference type="SUPFAM" id="SSF51905">
    <property type="entry name" value="FAD/NAD(P)-binding domain"/>
    <property type="match status" value="1"/>
</dbReference>
<dbReference type="STRING" id="1469144.LI90_221"/>
<proteinExistence type="predicted"/>
<dbReference type="Proteomes" id="UP000070188">
    <property type="component" value="Unassembled WGS sequence"/>
</dbReference>
<dbReference type="EMBL" id="LAXD01000001">
    <property type="protein sequence ID" value="KWW98594.1"/>
    <property type="molecule type" value="Genomic_DNA"/>
</dbReference>
<evidence type="ECO:0000313" key="2">
    <source>
        <dbReference type="Proteomes" id="UP000070188"/>
    </source>
</evidence>
<evidence type="ECO:0000313" key="1">
    <source>
        <dbReference type="EMBL" id="KWW98594.1"/>
    </source>
</evidence>
<comment type="caution">
    <text evidence="1">The sequence shown here is derived from an EMBL/GenBank/DDBJ whole genome shotgun (WGS) entry which is preliminary data.</text>
</comment>
<dbReference type="Gene3D" id="3.50.50.60">
    <property type="entry name" value="FAD/NAD(P)-binding domain"/>
    <property type="match status" value="1"/>
</dbReference>
<name>A0A132ML57_9ACTN</name>
<gene>
    <name evidence="1" type="ORF">LI90_221</name>
</gene>
<reference evidence="2" key="1">
    <citation type="submission" date="2015-04" db="EMBL/GenBank/DDBJ databases">
        <title>Physiological reanalysis, assessment of diazotrophy, and genome sequences of multiple isolates of Streptomyces thermoautotrophicus.</title>
        <authorList>
            <person name="MacKellar D.C."/>
            <person name="Lieber L."/>
            <person name="Norman J."/>
            <person name="Bolger A."/>
            <person name="Tobin C."/>
            <person name="Murray J.W."/>
            <person name="Chang R."/>
            <person name="Ford T."/>
            <person name="Nguyen P.Q."/>
            <person name="Woodward J."/>
            <person name="Permingeat H."/>
            <person name="Joshi N.S."/>
            <person name="Silver P.A."/>
            <person name="Usadel B."/>
            <person name="Rutherford A.W."/>
            <person name="Friesen M."/>
            <person name="Prell J."/>
        </authorList>
    </citation>
    <scope>NUCLEOTIDE SEQUENCE [LARGE SCALE GENOMIC DNA]</scope>
    <source>
        <strain evidence="2">H1</strain>
    </source>
</reference>
<keyword evidence="2" id="KW-1185">Reference proteome</keyword>
<accession>A0A132ML57</accession>
<organism evidence="1 2">
    <name type="scientific">Carbonactinospora thermoautotrophica</name>
    <dbReference type="NCBI Taxonomy" id="1469144"/>
    <lineage>
        <taxon>Bacteria</taxon>
        <taxon>Bacillati</taxon>
        <taxon>Actinomycetota</taxon>
        <taxon>Actinomycetes</taxon>
        <taxon>Kitasatosporales</taxon>
        <taxon>Carbonactinosporaceae</taxon>
        <taxon>Carbonactinospora</taxon>
    </lineage>
</organism>
<protein>
    <submittedName>
        <fullName evidence="1">Putative secreted protein</fullName>
    </submittedName>
</protein>
<dbReference type="AlphaFoldDB" id="A0A132ML57"/>
<dbReference type="InterPro" id="IPR036188">
    <property type="entry name" value="FAD/NAD-bd_sf"/>
</dbReference>
<dbReference type="PATRIC" id="fig|1469144.10.peg.295"/>